<dbReference type="STRING" id="43151.W5JV83"/>
<dbReference type="EnsemblMetazoa" id="ADAC000088-RA">
    <property type="protein sequence ID" value="ADAC000088-PA"/>
    <property type="gene ID" value="ADAC000088"/>
</dbReference>
<reference evidence="3" key="4">
    <citation type="submission" date="2015-06" db="UniProtKB">
        <authorList>
            <consortium name="EnsemblMetazoa"/>
        </authorList>
    </citation>
    <scope>IDENTIFICATION</scope>
</reference>
<organism evidence="2">
    <name type="scientific">Anopheles darlingi</name>
    <name type="common">Mosquito</name>
    <dbReference type="NCBI Taxonomy" id="43151"/>
    <lineage>
        <taxon>Eukaryota</taxon>
        <taxon>Metazoa</taxon>
        <taxon>Ecdysozoa</taxon>
        <taxon>Arthropoda</taxon>
        <taxon>Hexapoda</taxon>
        <taxon>Insecta</taxon>
        <taxon>Pterygota</taxon>
        <taxon>Neoptera</taxon>
        <taxon>Endopterygota</taxon>
        <taxon>Diptera</taxon>
        <taxon>Nematocera</taxon>
        <taxon>Culicoidea</taxon>
        <taxon>Culicidae</taxon>
        <taxon>Anophelinae</taxon>
        <taxon>Anopheles</taxon>
    </lineage>
</organism>
<feature type="region of interest" description="Disordered" evidence="1">
    <location>
        <begin position="46"/>
        <end position="72"/>
    </location>
</feature>
<name>W5JV83_ANODA</name>
<evidence type="ECO:0000313" key="3">
    <source>
        <dbReference type="EnsemblMetazoa" id="ADAC000088-PA"/>
    </source>
</evidence>
<evidence type="ECO:0000256" key="1">
    <source>
        <dbReference type="SAM" id="MobiDB-lite"/>
    </source>
</evidence>
<reference evidence="2 4" key="1">
    <citation type="journal article" date="2010" name="BMC Genomics">
        <title>Combination of measures distinguishes pre-miRNAs from other stem-loops in the genome of the newly sequenced Anopheles darlingi.</title>
        <authorList>
            <person name="Mendes N.D."/>
            <person name="Freitas A.T."/>
            <person name="Vasconcelos A.T."/>
            <person name="Sagot M.F."/>
        </authorList>
    </citation>
    <scope>NUCLEOTIDE SEQUENCE</scope>
</reference>
<dbReference type="VEuPathDB" id="VectorBase:ADAC000088"/>
<accession>W5JV83</accession>
<evidence type="ECO:0000313" key="4">
    <source>
        <dbReference type="Proteomes" id="UP000000673"/>
    </source>
</evidence>
<reference evidence="2" key="2">
    <citation type="submission" date="2010-05" db="EMBL/GenBank/DDBJ databases">
        <authorList>
            <person name="Almeida L.G."/>
            <person name="Nicolas M.F."/>
            <person name="Souza R.C."/>
            <person name="Vasconcelos A.T.R."/>
        </authorList>
    </citation>
    <scope>NUCLEOTIDE SEQUENCE</scope>
</reference>
<dbReference type="Proteomes" id="UP000000673">
    <property type="component" value="Unassembled WGS sequence"/>
</dbReference>
<protein>
    <submittedName>
        <fullName evidence="2 3">Uncharacterized protein</fullName>
    </submittedName>
</protein>
<dbReference type="VEuPathDB" id="VectorBase:ADAR2_008724"/>
<sequence length="181" mass="21010">MAADQDGNQQSIPIRVINAVTPIPTMYTWAPTQQNFMVEDETVLHNIPSEDSNDDSRHSKDVPYANPPNNDVPVEQVRLRELELVQIVLLDERNADAVERRKQSATARAFLVRQRFALILDLEIKQRELPSGLRGPLKRFRPNSTLVAMLREMGWSRWLSQQRVETWILQEEPTFPQSWPR</sequence>
<evidence type="ECO:0000313" key="2">
    <source>
        <dbReference type="EMBL" id="ETN68076.1"/>
    </source>
</evidence>
<dbReference type="eggNOG" id="KOG1079">
    <property type="taxonomic scope" value="Eukaryota"/>
</dbReference>
<keyword evidence="4" id="KW-1185">Reference proteome</keyword>
<dbReference type="AlphaFoldDB" id="W5JV83"/>
<dbReference type="HOGENOM" id="CLU_1490216_0_0_1"/>
<gene>
    <name evidence="2" type="ORF">AND_000088</name>
</gene>
<reference evidence="2" key="3">
    <citation type="journal article" date="2013" name="Nucleic Acids Res.">
        <title>The genome of Anopheles darlingi, the main neotropical malaria vector.</title>
        <authorList>
            <person name="Marinotti O."/>
            <person name="Cerqueira G.C."/>
            <person name="de Almeida L.G."/>
            <person name="Ferro M.I."/>
            <person name="Loreto E.L."/>
            <person name="Zaha A."/>
            <person name="Teixeira S.M."/>
            <person name="Wespiser A.R."/>
            <person name="Almeida E Silva A."/>
            <person name="Schlindwein A.D."/>
            <person name="Pacheco A.C."/>
            <person name="Silva A.L."/>
            <person name="Graveley B.R."/>
            <person name="Walenz B.P."/>
            <person name="Lima Bde A."/>
            <person name="Ribeiro C.A."/>
            <person name="Nunes-Silva C.G."/>
            <person name="de Carvalho C.R."/>
            <person name="Soares C.M."/>
            <person name="de Menezes C.B."/>
            <person name="Matiolli C."/>
            <person name="Caffrey D."/>
            <person name="Araujo D.A."/>
            <person name="de Oliveira D.M."/>
            <person name="Golenbock D."/>
            <person name="Grisard E.C."/>
            <person name="Fantinatti-Garboggini F."/>
            <person name="de Carvalho F.M."/>
            <person name="Barcellos F.G."/>
            <person name="Prosdocimi F."/>
            <person name="May G."/>
            <person name="Azevedo Junior G.M."/>
            <person name="Guimaraes G.M."/>
            <person name="Goldman G.H."/>
            <person name="Padilha I.Q."/>
            <person name="Batista Jda S."/>
            <person name="Ferro J.A."/>
            <person name="Ribeiro J.M."/>
            <person name="Fietto J.L."/>
            <person name="Dabbas K.M."/>
            <person name="Cerdeira L."/>
            <person name="Agnez-Lima L.F."/>
            <person name="Brocchi M."/>
            <person name="de Carvalho M.O."/>
            <person name="Teixeira Mde M."/>
            <person name="Diniz Maia Mde M."/>
            <person name="Goldman M.H."/>
            <person name="Cruz Schneider M.P."/>
            <person name="Felipe M.S."/>
            <person name="Hungria M."/>
            <person name="Nicolas M.F."/>
            <person name="Pereira M."/>
            <person name="Montes M.A."/>
            <person name="Cantao M.E."/>
            <person name="Vincentz M."/>
            <person name="Rafael M.S."/>
            <person name="Silverman N."/>
            <person name="Stoco P.H."/>
            <person name="Souza R.C."/>
            <person name="Vicentini R."/>
            <person name="Gazzinelli R.T."/>
            <person name="Neves Rde O."/>
            <person name="Silva R."/>
            <person name="Astolfi-Filho S."/>
            <person name="Maciel T.E."/>
            <person name="Urmenyi T.P."/>
            <person name="Tadei W.P."/>
            <person name="Camargo E.P."/>
            <person name="de Vasconcelos A.T."/>
        </authorList>
    </citation>
    <scope>NUCLEOTIDE SEQUENCE</scope>
</reference>
<dbReference type="EMBL" id="ADMH02000017">
    <property type="protein sequence ID" value="ETN68076.1"/>
    <property type="molecule type" value="Genomic_DNA"/>
</dbReference>
<proteinExistence type="predicted"/>